<evidence type="ECO:0000313" key="2">
    <source>
        <dbReference type="EMBL" id="ETV70768.1"/>
    </source>
</evidence>
<dbReference type="STRING" id="112090.W4FVT9"/>
<dbReference type="VEuPathDB" id="FungiDB:H257_13853"/>
<feature type="coiled-coil region" evidence="1">
    <location>
        <begin position="543"/>
        <end position="577"/>
    </location>
</feature>
<name>W4FVT9_APHAT</name>
<organism evidence="2">
    <name type="scientific">Aphanomyces astaci</name>
    <name type="common">Crayfish plague agent</name>
    <dbReference type="NCBI Taxonomy" id="112090"/>
    <lineage>
        <taxon>Eukaryota</taxon>
        <taxon>Sar</taxon>
        <taxon>Stramenopiles</taxon>
        <taxon>Oomycota</taxon>
        <taxon>Saprolegniomycetes</taxon>
        <taxon>Saprolegniales</taxon>
        <taxon>Verrucalvaceae</taxon>
        <taxon>Aphanomyces</taxon>
    </lineage>
</organism>
<evidence type="ECO:0000256" key="1">
    <source>
        <dbReference type="SAM" id="Coils"/>
    </source>
</evidence>
<feature type="coiled-coil region" evidence="1">
    <location>
        <begin position="72"/>
        <end position="148"/>
    </location>
</feature>
<accession>W4FVT9</accession>
<dbReference type="InterPro" id="IPR032675">
    <property type="entry name" value="LRR_dom_sf"/>
</dbReference>
<dbReference type="EMBL" id="KI913164">
    <property type="protein sequence ID" value="ETV70768.1"/>
    <property type="molecule type" value="Genomic_DNA"/>
</dbReference>
<sequence length="766" mass="86025">MDVNDSAVLQEKDRVIVLLNETAKAFQFQVASLQGQLTLATNQLAQRDMVVHDLQQHVQDLKNASADQNSTIAGLQSQLALQKATLDEVEGQLKTADADFEALRATFEAKDTDTSDKARECIKLNELIVRLQNEASQLNVVIRRQDKQLQEKATATVTTDACLSARDYSENQLISLRDDAIEAKAKELKLVTDANDGLRAQLDALEIEMESLQAVLTSKDVELHRNAKRIDRLDRQVATLEAAAKQAQGRELAMELSTKQNTQLLQCLQAEESKSEQLKQQVQALTTDLAHVRSQATQIRSEAAVVEIDVELKTKALERQSQNLTTSLEKLQVEREGIREELSVTRLKARVEVEGMQGELIQRRTKQYELTLKLHETESQLHTLRTTTEGLDEELQATRSRMQELDRLYADAKRWKADMTATLDAMSQENSHLQRTLAVDTKRFQVESAALHDQLKELERFVQTQAIQLGKADDAKTSAAQDMQKMNHQIEGMQERIHGLVAEANAETKRRMGVEMELTIAHEQLQQLQANSQSMLAGCYVEHKKLQDGKNKLKQLLQQLEAECKREQLGKSQLLQASYNILGHHKGHLVDCWLSDADLPILVRYFQAIDSPLDVLDLRSNRITDQGTKHLLLLLQPRRALFMSINLQENYISPQGIRLLATGMEGMGYSIVIQDGRVEATDTSGRVLIVDVSKNKDAAVLVFTPCSVKLAKVKSLKPASVSKPDPLQEIYGADLVQSMVLKKDYLPPKNQSPLLRSPRCQSLPKL</sequence>
<dbReference type="SUPFAM" id="SSF52047">
    <property type="entry name" value="RNI-like"/>
    <property type="match status" value="1"/>
</dbReference>
<dbReference type="RefSeq" id="XP_009839833.1">
    <property type="nucleotide sequence ID" value="XM_009841531.1"/>
</dbReference>
<gene>
    <name evidence="2" type="ORF">H257_13853</name>
</gene>
<dbReference type="AlphaFoldDB" id="W4FVT9"/>
<keyword evidence="1" id="KW-0175">Coiled coil</keyword>
<proteinExistence type="predicted"/>
<feature type="coiled-coil region" evidence="1">
    <location>
        <begin position="476"/>
        <end position="503"/>
    </location>
</feature>
<protein>
    <submittedName>
        <fullName evidence="2">Uncharacterized protein</fullName>
    </submittedName>
</protein>
<dbReference type="GeneID" id="20815849"/>
<reference evidence="2" key="1">
    <citation type="submission" date="2013-12" db="EMBL/GenBank/DDBJ databases">
        <title>The Genome Sequence of Aphanomyces astaci APO3.</title>
        <authorList>
            <consortium name="The Broad Institute Genomics Platform"/>
            <person name="Russ C."/>
            <person name="Tyler B."/>
            <person name="van West P."/>
            <person name="Dieguez-Uribeondo J."/>
            <person name="Young S.K."/>
            <person name="Zeng Q."/>
            <person name="Gargeya S."/>
            <person name="Fitzgerald M."/>
            <person name="Abouelleil A."/>
            <person name="Alvarado L."/>
            <person name="Chapman S.B."/>
            <person name="Gainer-Dewar J."/>
            <person name="Goldberg J."/>
            <person name="Griggs A."/>
            <person name="Gujja S."/>
            <person name="Hansen M."/>
            <person name="Howarth C."/>
            <person name="Imamovic A."/>
            <person name="Ireland A."/>
            <person name="Larimer J."/>
            <person name="McCowan C."/>
            <person name="Murphy C."/>
            <person name="Pearson M."/>
            <person name="Poon T.W."/>
            <person name="Priest M."/>
            <person name="Roberts A."/>
            <person name="Saif S."/>
            <person name="Shea T."/>
            <person name="Sykes S."/>
            <person name="Wortman J."/>
            <person name="Nusbaum C."/>
            <person name="Birren B."/>
        </authorList>
    </citation>
    <scope>NUCLEOTIDE SEQUENCE [LARGE SCALE GENOMIC DNA]</scope>
    <source>
        <strain evidence="2">APO3</strain>
    </source>
</reference>
<dbReference type="Gene3D" id="3.80.10.10">
    <property type="entry name" value="Ribonuclease Inhibitor"/>
    <property type="match status" value="1"/>
</dbReference>
<dbReference type="OrthoDB" id="120976at2759"/>
<feature type="coiled-coil region" evidence="1">
    <location>
        <begin position="188"/>
        <end position="348"/>
    </location>
</feature>